<evidence type="ECO:0000313" key="1">
    <source>
        <dbReference type="EMBL" id="JAD21108.1"/>
    </source>
</evidence>
<reference evidence="1" key="1">
    <citation type="submission" date="2014-09" db="EMBL/GenBank/DDBJ databases">
        <authorList>
            <person name="Magalhaes I.L.F."/>
            <person name="Oliveira U."/>
            <person name="Santos F.R."/>
            <person name="Vidigal T.H.D.A."/>
            <person name="Brescovit A.D."/>
            <person name="Santos A.J."/>
        </authorList>
    </citation>
    <scope>NUCLEOTIDE SEQUENCE</scope>
    <source>
        <tissue evidence="1">Shoot tissue taken approximately 20 cm above the soil surface</tissue>
    </source>
</reference>
<proteinExistence type="predicted"/>
<dbReference type="EMBL" id="GBRH01276787">
    <property type="protein sequence ID" value="JAD21108.1"/>
    <property type="molecule type" value="Transcribed_RNA"/>
</dbReference>
<accession>A0A0A8Y7I4</accession>
<protein>
    <submittedName>
        <fullName evidence="1">Uncharacterized protein</fullName>
    </submittedName>
</protein>
<dbReference type="AlphaFoldDB" id="A0A0A8Y7I4"/>
<organism evidence="1">
    <name type="scientific">Arundo donax</name>
    <name type="common">Giant reed</name>
    <name type="synonym">Donax arundinaceus</name>
    <dbReference type="NCBI Taxonomy" id="35708"/>
    <lineage>
        <taxon>Eukaryota</taxon>
        <taxon>Viridiplantae</taxon>
        <taxon>Streptophyta</taxon>
        <taxon>Embryophyta</taxon>
        <taxon>Tracheophyta</taxon>
        <taxon>Spermatophyta</taxon>
        <taxon>Magnoliopsida</taxon>
        <taxon>Liliopsida</taxon>
        <taxon>Poales</taxon>
        <taxon>Poaceae</taxon>
        <taxon>PACMAD clade</taxon>
        <taxon>Arundinoideae</taxon>
        <taxon>Arundineae</taxon>
        <taxon>Arundo</taxon>
    </lineage>
</organism>
<sequence length="26" mass="3165">MRHNLFLFKTHVYCYTSIFLKTSDKA</sequence>
<name>A0A0A8Y7I4_ARUDO</name>
<reference evidence="1" key="2">
    <citation type="journal article" date="2015" name="Data Brief">
        <title>Shoot transcriptome of the giant reed, Arundo donax.</title>
        <authorList>
            <person name="Barrero R.A."/>
            <person name="Guerrero F.D."/>
            <person name="Moolhuijzen P."/>
            <person name="Goolsby J.A."/>
            <person name="Tidwell J."/>
            <person name="Bellgard S.E."/>
            <person name="Bellgard M.I."/>
        </authorList>
    </citation>
    <scope>NUCLEOTIDE SEQUENCE</scope>
    <source>
        <tissue evidence="1">Shoot tissue taken approximately 20 cm above the soil surface</tissue>
    </source>
</reference>